<feature type="domain" description="Nitroreductase" evidence="3">
    <location>
        <begin position="90"/>
        <end position="146"/>
    </location>
</feature>
<gene>
    <name evidence="4" type="ORF">ENP88_02600</name>
</gene>
<dbReference type="EMBL" id="DSLA01000040">
    <property type="protein sequence ID" value="HEH35046.1"/>
    <property type="molecule type" value="Genomic_DNA"/>
</dbReference>
<dbReference type="CDD" id="cd02150">
    <property type="entry name" value="nitroreductase"/>
    <property type="match status" value="1"/>
</dbReference>
<dbReference type="PANTHER" id="PTHR43673:SF10">
    <property type="entry name" value="NADH DEHYDROGENASE_NAD(P)H NITROREDUCTASE XCC3605-RELATED"/>
    <property type="match status" value="1"/>
</dbReference>
<organism evidence="4">
    <name type="scientific">Archaeoglobus fulgidus</name>
    <dbReference type="NCBI Taxonomy" id="2234"/>
    <lineage>
        <taxon>Archaea</taxon>
        <taxon>Methanobacteriati</taxon>
        <taxon>Methanobacteriota</taxon>
        <taxon>Archaeoglobi</taxon>
        <taxon>Archaeoglobales</taxon>
        <taxon>Archaeoglobaceae</taxon>
        <taxon>Archaeoglobus</taxon>
    </lineage>
</organism>
<comment type="caution">
    <text evidence="4">The sequence shown here is derived from an EMBL/GenBank/DDBJ whole genome shotgun (WGS) entry which is preliminary data.</text>
</comment>
<evidence type="ECO:0000256" key="1">
    <source>
        <dbReference type="ARBA" id="ARBA00007118"/>
    </source>
</evidence>
<evidence type="ECO:0000313" key="4">
    <source>
        <dbReference type="EMBL" id="HEH35046.1"/>
    </source>
</evidence>
<name>A0A7J2TIM5_ARCFL</name>
<dbReference type="Gene3D" id="3.40.109.10">
    <property type="entry name" value="NADH Oxidase"/>
    <property type="match status" value="1"/>
</dbReference>
<protein>
    <submittedName>
        <fullName evidence="4">Nitroreductase family protein</fullName>
    </submittedName>
</protein>
<sequence>MNIINTRRSIRRYADKEIPDEDIRKILYSAMQAPSAGNEQPWHFIVVRDKRKLNDLSEAHPFGKMLSQASAAIVVCCDPKLSKYKLPMWVQDCSAATQNILLAARALGIGSCWLGVYPDEARMKRIAKILEVPDEIVVFSIVSLGYPLSEKEFYEAERFKEERIHYEKW</sequence>
<dbReference type="Pfam" id="PF00881">
    <property type="entry name" value="Nitroreductase"/>
    <property type="match status" value="2"/>
</dbReference>
<accession>A0A7J2TIM5</accession>
<dbReference type="InterPro" id="IPR029479">
    <property type="entry name" value="Nitroreductase"/>
</dbReference>
<dbReference type="GO" id="GO:0016491">
    <property type="term" value="F:oxidoreductase activity"/>
    <property type="evidence" value="ECO:0007669"/>
    <property type="project" value="UniProtKB-KW"/>
</dbReference>
<evidence type="ECO:0000259" key="3">
    <source>
        <dbReference type="Pfam" id="PF00881"/>
    </source>
</evidence>
<comment type="similarity">
    <text evidence="1">Belongs to the nitroreductase family.</text>
</comment>
<reference evidence="4" key="1">
    <citation type="journal article" date="2020" name="mSystems">
        <title>Genome- and Community-Level Interaction Insights into Carbon Utilization and Element Cycling Functions of Hydrothermarchaeota in Hydrothermal Sediment.</title>
        <authorList>
            <person name="Zhou Z."/>
            <person name="Liu Y."/>
            <person name="Xu W."/>
            <person name="Pan J."/>
            <person name="Luo Z.H."/>
            <person name="Li M."/>
        </authorList>
    </citation>
    <scope>NUCLEOTIDE SEQUENCE [LARGE SCALE GENOMIC DNA]</scope>
    <source>
        <strain evidence="4">SpSt-26</strain>
    </source>
</reference>
<feature type="domain" description="Nitroreductase" evidence="3">
    <location>
        <begin position="4"/>
        <end position="59"/>
    </location>
</feature>
<keyword evidence="2" id="KW-0560">Oxidoreductase</keyword>
<evidence type="ECO:0000256" key="2">
    <source>
        <dbReference type="ARBA" id="ARBA00023002"/>
    </source>
</evidence>
<proteinExistence type="inferred from homology"/>
<dbReference type="AlphaFoldDB" id="A0A7J2TIM5"/>
<dbReference type="SUPFAM" id="SSF55469">
    <property type="entry name" value="FMN-dependent nitroreductase-like"/>
    <property type="match status" value="1"/>
</dbReference>
<dbReference type="InterPro" id="IPR000415">
    <property type="entry name" value="Nitroreductase-like"/>
</dbReference>
<dbReference type="PANTHER" id="PTHR43673">
    <property type="entry name" value="NAD(P)H NITROREDUCTASE YDGI-RELATED"/>
    <property type="match status" value="1"/>
</dbReference>